<proteinExistence type="predicted"/>
<name>A0A3N0VYK7_9FLAO</name>
<gene>
    <name evidence="2" type="ORF">EGI05_10685</name>
</gene>
<feature type="domain" description="Outer membrane protein beta-barrel" evidence="1">
    <location>
        <begin position="222"/>
        <end position="388"/>
    </location>
</feature>
<sequence length="416" mass="48181">MEKNITTLKKISLLAGLLVFATYQSQIKFENGYVINNSGEKQEVLIKNSEWKNNPKEIEYRLSNTSEVKKENTNNIKEFGVGTYRFVREKVKIDRSSLKLTDISEKKEPEFHEETLLLRYLIDGKADLLSYEQDDIRRFFYRVDNSEIKQLVYKNYNIGNGNIAYNEEYKDQISADLKCGITGNEIDNAKYSKKDFVNIFSKFNECSAGSAGSDIKNTDYTAQTTKRDIFNVTIRPGVNSSSLSIGNDNLRVRNTDFDSELNFRIGVEFEYIFPFNKNKWSAFVEPTYQSYKSSKEVSFDGGFSSILTATRSVEYSSIEVPIGIRHYFFLNDQSKFFVDFAYVIDFSSKKSHIDLEYDNHLNISSGNNIALGVGYKYNDRFSAEFRYLSPRSFLDDYVYWQSEYKTISLVLGYTLF</sequence>
<dbReference type="EMBL" id="RJTX01000002">
    <property type="protein sequence ID" value="ROH97817.1"/>
    <property type="molecule type" value="Genomic_DNA"/>
</dbReference>
<accession>A0A3N0VYK7</accession>
<evidence type="ECO:0000313" key="3">
    <source>
        <dbReference type="Proteomes" id="UP000269375"/>
    </source>
</evidence>
<dbReference type="OrthoDB" id="921445at2"/>
<dbReference type="Pfam" id="PF13568">
    <property type="entry name" value="OMP_b-brl_2"/>
    <property type="match status" value="1"/>
</dbReference>
<organism evidence="2 3">
    <name type="scientific">Chryseobacterium daecheongense</name>
    <dbReference type="NCBI Taxonomy" id="192389"/>
    <lineage>
        <taxon>Bacteria</taxon>
        <taxon>Pseudomonadati</taxon>
        <taxon>Bacteroidota</taxon>
        <taxon>Flavobacteriia</taxon>
        <taxon>Flavobacteriales</taxon>
        <taxon>Weeksellaceae</taxon>
        <taxon>Chryseobacterium group</taxon>
        <taxon>Chryseobacterium</taxon>
    </lineage>
</organism>
<reference evidence="2 3" key="1">
    <citation type="submission" date="2018-11" db="EMBL/GenBank/DDBJ databases">
        <title>Proposal to divide the Flavobacteriaceae and reorganize its genera based on Amino Acid Identity values calculated from whole genome sequences.</title>
        <authorList>
            <person name="Nicholson A.C."/>
            <person name="Gulvik C.A."/>
            <person name="Whitney A.M."/>
            <person name="Humrighouse B.W."/>
            <person name="Bell M."/>
            <person name="Holmes B."/>
            <person name="Steigerwalt A."/>
            <person name="Villarma A."/>
            <person name="Sheth M."/>
            <person name="Batra D."/>
            <person name="Pryor J."/>
            <person name="Bernardet J.-F."/>
            <person name="Hugo C."/>
            <person name="Kampfer P."/>
            <person name="Newman J."/>
            <person name="Mcquiston J.R."/>
        </authorList>
    </citation>
    <scope>NUCLEOTIDE SEQUENCE [LARGE SCALE GENOMIC DNA]</scope>
    <source>
        <strain evidence="2 3">DSM 15235</strain>
    </source>
</reference>
<dbReference type="AlphaFoldDB" id="A0A3N0VYK7"/>
<comment type="caution">
    <text evidence="2">The sequence shown here is derived from an EMBL/GenBank/DDBJ whole genome shotgun (WGS) entry which is preliminary data.</text>
</comment>
<dbReference type="InterPro" id="IPR025665">
    <property type="entry name" value="Beta-barrel_OMP_2"/>
</dbReference>
<evidence type="ECO:0000313" key="2">
    <source>
        <dbReference type="EMBL" id="ROH97817.1"/>
    </source>
</evidence>
<dbReference type="Proteomes" id="UP000269375">
    <property type="component" value="Unassembled WGS sequence"/>
</dbReference>
<evidence type="ECO:0000259" key="1">
    <source>
        <dbReference type="Pfam" id="PF13568"/>
    </source>
</evidence>
<protein>
    <submittedName>
        <fullName evidence="2">PorT family protein</fullName>
    </submittedName>
</protein>